<dbReference type="Pfam" id="PF01471">
    <property type="entry name" value="PG_binding_1"/>
    <property type="match status" value="1"/>
</dbReference>
<reference evidence="5" key="2">
    <citation type="submission" date="2010-01" db="EMBL/GenBank/DDBJ databases">
        <title>The complete genome of Conexibacter woesei DSM 14684.</title>
        <authorList>
            <consortium name="US DOE Joint Genome Institute (JGI-PGF)"/>
            <person name="Lucas S."/>
            <person name="Copeland A."/>
            <person name="Lapidus A."/>
            <person name="Glavina del Rio T."/>
            <person name="Dalin E."/>
            <person name="Tice H."/>
            <person name="Bruce D."/>
            <person name="Goodwin L."/>
            <person name="Pitluck S."/>
            <person name="Kyrpides N."/>
            <person name="Mavromatis K."/>
            <person name="Ivanova N."/>
            <person name="Mikhailova N."/>
            <person name="Chertkov O."/>
            <person name="Brettin T."/>
            <person name="Detter J.C."/>
            <person name="Han C."/>
            <person name="Larimer F."/>
            <person name="Land M."/>
            <person name="Hauser L."/>
            <person name="Markowitz V."/>
            <person name="Cheng J.-F."/>
            <person name="Hugenholtz P."/>
            <person name="Woyke T."/>
            <person name="Wu D."/>
            <person name="Pukall R."/>
            <person name="Steenblock K."/>
            <person name="Schneider S."/>
            <person name="Klenk H.-P."/>
            <person name="Eisen J.A."/>
        </authorList>
    </citation>
    <scope>NUCLEOTIDE SEQUENCE [LARGE SCALE GENOMIC DNA]</scope>
    <source>
        <strain evidence="5">DSM 14684 / CIP 108061 / JCM 11494 / NBRC 100937 / ID131577</strain>
    </source>
</reference>
<reference evidence="4 5" key="1">
    <citation type="journal article" date="2010" name="Stand. Genomic Sci.">
        <title>Complete genome sequence of Conexibacter woesei type strain (ID131577).</title>
        <authorList>
            <person name="Pukall R."/>
            <person name="Lapidus A."/>
            <person name="Glavina Del Rio T."/>
            <person name="Copeland A."/>
            <person name="Tice H."/>
            <person name="Cheng J.-F."/>
            <person name="Lucas S."/>
            <person name="Chen F."/>
            <person name="Nolan M."/>
            <person name="Bruce D."/>
            <person name="Goodwin L."/>
            <person name="Pitluck S."/>
            <person name="Mavromatis K."/>
            <person name="Ivanova N."/>
            <person name="Ovchinnikova G."/>
            <person name="Pati A."/>
            <person name="Chen A."/>
            <person name="Palaniappan K."/>
            <person name="Land M."/>
            <person name="Hauser L."/>
            <person name="Chang Y.-J."/>
            <person name="Jeffries C.D."/>
            <person name="Chain P."/>
            <person name="Meincke L."/>
            <person name="Sims D."/>
            <person name="Brettin T."/>
            <person name="Detter J.C."/>
            <person name="Rohde M."/>
            <person name="Goeker M."/>
            <person name="Bristow J."/>
            <person name="Eisen J.A."/>
            <person name="Markowitz V."/>
            <person name="Kyrpides N.C."/>
            <person name="Klenk H.-P."/>
            <person name="Hugenholtz P."/>
        </authorList>
    </citation>
    <scope>NUCLEOTIDE SEQUENCE [LARGE SCALE GENOMIC DNA]</scope>
    <source>
        <strain evidence="5">DSM 14684 / CIP 108061 / JCM 11494 / NBRC 100937 / ID131577</strain>
    </source>
</reference>
<organism evidence="4 5">
    <name type="scientific">Conexibacter woesei (strain DSM 14684 / CCUG 47730 / CIP 108061 / JCM 11494 / NBRC 100937 / ID131577)</name>
    <dbReference type="NCBI Taxonomy" id="469383"/>
    <lineage>
        <taxon>Bacteria</taxon>
        <taxon>Bacillati</taxon>
        <taxon>Actinomycetota</taxon>
        <taxon>Thermoleophilia</taxon>
        <taxon>Solirubrobacterales</taxon>
        <taxon>Conexibacteraceae</taxon>
        <taxon>Conexibacter</taxon>
    </lineage>
</organism>
<dbReference type="KEGG" id="cwo:Cwoe_0729"/>
<dbReference type="Proteomes" id="UP000008229">
    <property type="component" value="Chromosome"/>
</dbReference>
<feature type="compositionally biased region" description="Low complexity" evidence="1">
    <location>
        <begin position="481"/>
        <end position="510"/>
    </location>
</feature>
<dbReference type="Gene3D" id="1.10.101.10">
    <property type="entry name" value="PGBD-like superfamily/PGBD"/>
    <property type="match status" value="1"/>
</dbReference>
<dbReference type="InterPro" id="IPR036366">
    <property type="entry name" value="PGBDSf"/>
</dbReference>
<gene>
    <name evidence="4" type="ordered locus">Cwoe_0729</name>
</gene>
<dbReference type="InterPro" id="IPR036365">
    <property type="entry name" value="PGBD-like_sf"/>
</dbReference>
<dbReference type="STRING" id="469383.Cwoe_0729"/>
<protein>
    <submittedName>
        <fullName evidence="4">Peptidoglycan-binding domain 1 protein</fullName>
    </submittedName>
</protein>
<keyword evidence="2" id="KW-0732">Signal</keyword>
<feature type="region of interest" description="Disordered" evidence="1">
    <location>
        <begin position="139"/>
        <end position="164"/>
    </location>
</feature>
<dbReference type="eggNOG" id="COG3409">
    <property type="taxonomic scope" value="Bacteria"/>
</dbReference>
<evidence type="ECO:0000313" key="5">
    <source>
        <dbReference type="Proteomes" id="UP000008229"/>
    </source>
</evidence>
<feature type="domain" description="Peptidoglycan binding-like" evidence="3">
    <location>
        <begin position="420"/>
        <end position="471"/>
    </location>
</feature>
<evidence type="ECO:0000313" key="4">
    <source>
        <dbReference type="EMBL" id="ADB49162.1"/>
    </source>
</evidence>
<feature type="chain" id="PRO_5039507449" evidence="2">
    <location>
        <begin position="27"/>
        <end position="532"/>
    </location>
</feature>
<feature type="region of interest" description="Disordered" evidence="1">
    <location>
        <begin position="481"/>
        <end position="532"/>
    </location>
</feature>
<accession>D3FA93</accession>
<name>D3FA93_CONWI</name>
<evidence type="ECO:0000256" key="1">
    <source>
        <dbReference type="SAM" id="MobiDB-lite"/>
    </source>
</evidence>
<sequence precursor="true">MSAVPRHIPAYAAAVLGALLASIAFALVLSADAEAAKRPAKLKLSWTRCSSTPFPCQGSHSVVVRTGKVLIGAGGMSSRAKVEFPVRTKAGRVGKRRVGGSFRSRTRLLVRVPGDAISGRIRVVMPGPRYSNSLRITVRKVPPKPKPKPPPTTPPSRGGGTPVGDSVFDGSGMWIWYLRRSESGDPAQIAARAQAAGVRTVFVKSADGANVWSQFSSSAVAALKATGLNVCGWQFVYGNDPIGEARAAAAAKDAGADCFVIDAEGAYEGKYAQAQRYVRALRAAVGDAYPIALTSFPYVHFHPGFPYSVFMGPGGATFNLPQVYWKTIGTSVDTSLQVTYQYNTVYETPIYPLGQAYDGTAATDLRRFRQLSEAYGARGVSWWVWDYASTSDWGAIGAGLTPIAAPESAGYPTLRVRSKGDLVVWAQQHLSGAGQSVTVDGDFGSGTASAVRAYQASKGLPETGVLDADTWPTLLQEQPAAPDWAAQAARASRAATGARASASASSRLPAVNGPRSAGLRALRDEIPAGPQR</sequence>
<evidence type="ECO:0000256" key="2">
    <source>
        <dbReference type="SAM" id="SignalP"/>
    </source>
</evidence>
<dbReference type="RefSeq" id="WP_012932215.1">
    <property type="nucleotide sequence ID" value="NC_013739.1"/>
</dbReference>
<proteinExistence type="predicted"/>
<dbReference type="InterPro" id="IPR002477">
    <property type="entry name" value="Peptidoglycan-bd-like"/>
</dbReference>
<keyword evidence="5" id="KW-1185">Reference proteome</keyword>
<dbReference type="HOGENOM" id="CLU_511644_0_0_11"/>
<feature type="signal peptide" evidence="2">
    <location>
        <begin position="1"/>
        <end position="26"/>
    </location>
</feature>
<dbReference type="EMBL" id="CP001854">
    <property type="protein sequence ID" value="ADB49162.1"/>
    <property type="molecule type" value="Genomic_DNA"/>
</dbReference>
<evidence type="ECO:0000259" key="3">
    <source>
        <dbReference type="Pfam" id="PF01471"/>
    </source>
</evidence>
<dbReference type="AlphaFoldDB" id="D3FA93"/>
<dbReference type="SUPFAM" id="SSF47090">
    <property type="entry name" value="PGBD-like"/>
    <property type="match status" value="1"/>
</dbReference>